<dbReference type="EMBL" id="JAENIK010000008">
    <property type="protein sequence ID" value="MBK1815474.1"/>
    <property type="molecule type" value="Genomic_DNA"/>
</dbReference>
<proteinExistence type="predicted"/>
<keyword evidence="2" id="KW-1185">Reference proteome</keyword>
<dbReference type="RefSeq" id="WP_200350434.1">
    <property type="nucleotide sequence ID" value="NZ_BAABHZ010000012.1"/>
</dbReference>
<evidence type="ECO:0000313" key="2">
    <source>
        <dbReference type="Proteomes" id="UP000600139"/>
    </source>
</evidence>
<gene>
    <name evidence="1" type="ORF">JIN84_07605</name>
</gene>
<reference evidence="1" key="1">
    <citation type="submission" date="2021-01" db="EMBL/GenBank/DDBJ databases">
        <title>Modified the classification status of verrucomicrobia.</title>
        <authorList>
            <person name="Feng X."/>
        </authorList>
    </citation>
    <scope>NUCLEOTIDE SEQUENCE</scope>
    <source>
        <strain evidence="1">JCM 18052</strain>
    </source>
</reference>
<dbReference type="Proteomes" id="UP000600139">
    <property type="component" value="Unassembled WGS sequence"/>
</dbReference>
<dbReference type="PROSITE" id="PS51257">
    <property type="entry name" value="PROKAR_LIPOPROTEIN"/>
    <property type="match status" value="1"/>
</dbReference>
<sequence>MNERGFSTLLRPGGILRWSTACILAGTLSSCERSYVATEKDVEMADIQARIEKLDGIKSSLTSGEVTNNFHIPGVGYYHAEIGRFLEHPYGFVKDGLHYINGEWEYFARESTVAASHPTAKALRQVEMALEEEQKNTALPQNQHQGGLGMGNALMMYWLLSGNRGAYTSGSGFQQARQNVSGWQQDVEKKREETRTYAAMNPGYGRVVEKAKAGGTTVKVGQSVRGGFGSSSSRSGGFSYGG</sequence>
<name>A0A934R275_9BACT</name>
<protein>
    <submittedName>
        <fullName evidence="1">Uncharacterized protein</fullName>
    </submittedName>
</protein>
<accession>A0A934R275</accession>
<evidence type="ECO:0000313" key="1">
    <source>
        <dbReference type="EMBL" id="MBK1815474.1"/>
    </source>
</evidence>
<organism evidence="1 2">
    <name type="scientific">Luteolibacter yonseiensis</name>
    <dbReference type="NCBI Taxonomy" id="1144680"/>
    <lineage>
        <taxon>Bacteria</taxon>
        <taxon>Pseudomonadati</taxon>
        <taxon>Verrucomicrobiota</taxon>
        <taxon>Verrucomicrobiia</taxon>
        <taxon>Verrucomicrobiales</taxon>
        <taxon>Verrucomicrobiaceae</taxon>
        <taxon>Luteolibacter</taxon>
    </lineage>
</organism>
<dbReference type="AlphaFoldDB" id="A0A934R275"/>
<comment type="caution">
    <text evidence="1">The sequence shown here is derived from an EMBL/GenBank/DDBJ whole genome shotgun (WGS) entry which is preliminary data.</text>
</comment>